<keyword evidence="9" id="KW-0046">Antibiotic resistance</keyword>
<dbReference type="InterPro" id="IPR051327">
    <property type="entry name" value="MATE_MepA_subfamily"/>
</dbReference>
<keyword evidence="12" id="KW-1185">Reference proteome</keyword>
<evidence type="ECO:0000313" key="12">
    <source>
        <dbReference type="Proteomes" id="UP000019426"/>
    </source>
</evidence>
<feature type="transmembrane region" description="Helical" evidence="10">
    <location>
        <begin position="240"/>
        <end position="266"/>
    </location>
</feature>
<feature type="transmembrane region" description="Helical" evidence="10">
    <location>
        <begin position="22"/>
        <end position="40"/>
    </location>
</feature>
<dbReference type="OrthoDB" id="9811110at2"/>
<feature type="transmembrane region" description="Helical" evidence="10">
    <location>
        <begin position="172"/>
        <end position="192"/>
    </location>
</feature>
<evidence type="ECO:0000256" key="5">
    <source>
        <dbReference type="ARBA" id="ARBA00022475"/>
    </source>
</evidence>
<dbReference type="InterPro" id="IPR048279">
    <property type="entry name" value="MdtK-like"/>
</dbReference>
<feature type="transmembrane region" description="Helical" evidence="10">
    <location>
        <begin position="365"/>
        <end position="386"/>
    </location>
</feature>
<keyword evidence="8 10" id="KW-0472">Membrane</keyword>
<dbReference type="AlphaFoldDB" id="W6RYI1"/>
<dbReference type="PANTHER" id="PTHR43823:SF3">
    <property type="entry name" value="MULTIDRUG EXPORT PROTEIN MEPA"/>
    <property type="match status" value="1"/>
</dbReference>
<sequence>MEIKENLKDGNKAFEEGSVSKVLFKFALPIVIALLVSELYNMVDSLYIGQVVGANGIGALTIAFPIQRLFLAIAMLVSVGASTAVAKASGEGDLKKIQKIIPTAITLVTMLSVLVLCSIYLFQDKILISLGASSNTLNYAKTYVSIILIGLIFNGFTLVVSYILTALGNSKITLISTSIGAIANIIIDYILIVMFDFGIAGAAISTAVSQLISAVYAFYQYKKAVKGLTISFSLKNLQPSMALTMICVGFSTFVIEISDAVVSVILNNLLFSSGGDVAIVTIGLITRVSMFLFVTVIGFSSAMQPMAAYNYGAKNFTRLYEIIRKSIIDVTVTTSIVWFLIMLFTKEIMSLFVTDPAIIETVVPAFRTVVSVFPIIGVYYVAIYYYQAMGNVKSSFLLSIYRQIIVFIPLVFILVKVFNLGVFGAWISFPISDAISFITSLFYVRKAYSSIDDMIETEKVKKKLRKTAIATM</sequence>
<comment type="similarity">
    <text evidence="2">Belongs to the multi antimicrobial extrusion (MATE) (TC 2.A.66.1) family. MepA subfamily.</text>
</comment>
<dbReference type="Proteomes" id="UP000019426">
    <property type="component" value="Chromosome M2/40_rep1"/>
</dbReference>
<dbReference type="GO" id="GO:0042910">
    <property type="term" value="F:xenobiotic transmembrane transporter activity"/>
    <property type="evidence" value="ECO:0007669"/>
    <property type="project" value="InterPro"/>
</dbReference>
<feature type="transmembrane region" description="Helical" evidence="10">
    <location>
        <begin position="327"/>
        <end position="345"/>
    </location>
</feature>
<feature type="transmembrane region" description="Helical" evidence="10">
    <location>
        <begin position="142"/>
        <end position="165"/>
    </location>
</feature>
<organism evidence="11 12">
    <name type="scientific">Clostridium bornimense</name>
    <dbReference type="NCBI Taxonomy" id="1216932"/>
    <lineage>
        <taxon>Bacteria</taxon>
        <taxon>Bacillati</taxon>
        <taxon>Bacillota</taxon>
        <taxon>Clostridia</taxon>
        <taxon>Eubacteriales</taxon>
        <taxon>Clostridiaceae</taxon>
        <taxon>Clostridium</taxon>
    </lineage>
</organism>
<dbReference type="InterPro" id="IPR045070">
    <property type="entry name" value="MATE_MepA-like"/>
</dbReference>
<feature type="transmembrane region" description="Helical" evidence="10">
    <location>
        <begin position="423"/>
        <end position="444"/>
    </location>
</feature>
<dbReference type="NCBIfam" id="TIGR00797">
    <property type="entry name" value="matE"/>
    <property type="match status" value="1"/>
</dbReference>
<dbReference type="HOGENOM" id="CLU_012893_0_0_9"/>
<feature type="transmembrane region" description="Helical" evidence="10">
    <location>
        <begin position="100"/>
        <end position="122"/>
    </location>
</feature>
<evidence type="ECO:0000256" key="6">
    <source>
        <dbReference type="ARBA" id="ARBA00022692"/>
    </source>
</evidence>
<accession>W6RYI1</accession>
<keyword evidence="7 10" id="KW-1133">Transmembrane helix</keyword>
<evidence type="ECO:0000256" key="10">
    <source>
        <dbReference type="SAM" id="Phobius"/>
    </source>
</evidence>
<evidence type="ECO:0000313" key="11">
    <source>
        <dbReference type="EMBL" id="CDM69716.1"/>
    </source>
</evidence>
<dbReference type="eggNOG" id="COG0534">
    <property type="taxonomic scope" value="Bacteria"/>
</dbReference>
<dbReference type="EMBL" id="HG917868">
    <property type="protein sequence ID" value="CDM69716.1"/>
    <property type="molecule type" value="Genomic_DNA"/>
</dbReference>
<dbReference type="InterPro" id="IPR002528">
    <property type="entry name" value="MATE_fam"/>
</dbReference>
<proteinExistence type="inferred from homology"/>
<keyword evidence="6 10" id="KW-0812">Transmembrane</keyword>
<dbReference type="PATRIC" id="fig|1216932.3.peg.2559"/>
<dbReference type="Pfam" id="PF01554">
    <property type="entry name" value="MatE"/>
    <property type="match status" value="2"/>
</dbReference>
<comment type="subcellular location">
    <subcellularLocation>
        <location evidence="1">Cell membrane</location>
        <topology evidence="1">Multi-pass membrane protein</topology>
    </subcellularLocation>
</comment>
<feature type="transmembrane region" description="Helical" evidence="10">
    <location>
        <begin position="198"/>
        <end position="219"/>
    </location>
</feature>
<protein>
    <recommendedName>
        <fullName evidence="3">Multidrug export protein MepA</fullName>
    </recommendedName>
</protein>
<feature type="transmembrane region" description="Helical" evidence="10">
    <location>
        <begin position="278"/>
        <end position="299"/>
    </location>
</feature>
<keyword evidence="4" id="KW-0813">Transport</keyword>
<dbReference type="RefSeq" id="WP_044039505.1">
    <property type="nucleotide sequence ID" value="NZ_HG917868.1"/>
</dbReference>
<dbReference type="PANTHER" id="PTHR43823">
    <property type="entry name" value="SPORULATION PROTEIN YKVU"/>
    <property type="match status" value="1"/>
</dbReference>
<evidence type="ECO:0000256" key="2">
    <source>
        <dbReference type="ARBA" id="ARBA00008417"/>
    </source>
</evidence>
<evidence type="ECO:0000256" key="7">
    <source>
        <dbReference type="ARBA" id="ARBA00022989"/>
    </source>
</evidence>
<dbReference type="STRING" id="1216932.CM240_2592"/>
<name>W6RYI1_9CLOT</name>
<evidence type="ECO:0000256" key="1">
    <source>
        <dbReference type="ARBA" id="ARBA00004651"/>
    </source>
</evidence>
<feature type="transmembrane region" description="Helical" evidence="10">
    <location>
        <begin position="398"/>
        <end position="417"/>
    </location>
</feature>
<gene>
    <name evidence="11" type="ORF">CM240_2592</name>
</gene>
<evidence type="ECO:0000256" key="4">
    <source>
        <dbReference type="ARBA" id="ARBA00022448"/>
    </source>
</evidence>
<dbReference type="GO" id="GO:0005886">
    <property type="term" value="C:plasma membrane"/>
    <property type="evidence" value="ECO:0007669"/>
    <property type="project" value="UniProtKB-SubCell"/>
</dbReference>
<evidence type="ECO:0000256" key="3">
    <source>
        <dbReference type="ARBA" id="ARBA00022106"/>
    </source>
</evidence>
<reference evidence="11 12" key="1">
    <citation type="submission" date="2013-11" db="EMBL/GenBank/DDBJ databases">
        <title>Complete genome sequence of Clostridum sp. M2/40.</title>
        <authorList>
            <person name="Wibberg D."/>
            <person name="Puehler A."/>
            <person name="Schlueter A."/>
        </authorList>
    </citation>
    <scope>NUCLEOTIDE SEQUENCE [LARGE SCALE GENOMIC DNA]</scope>
    <source>
        <strain evidence="12">M2/40</strain>
    </source>
</reference>
<evidence type="ECO:0000256" key="9">
    <source>
        <dbReference type="ARBA" id="ARBA00023251"/>
    </source>
</evidence>
<keyword evidence="5" id="KW-1003">Cell membrane</keyword>
<dbReference type="PIRSF" id="PIRSF006603">
    <property type="entry name" value="DinF"/>
    <property type="match status" value="1"/>
</dbReference>
<evidence type="ECO:0000256" key="8">
    <source>
        <dbReference type="ARBA" id="ARBA00023136"/>
    </source>
</evidence>
<dbReference type="GO" id="GO:0015297">
    <property type="term" value="F:antiporter activity"/>
    <property type="evidence" value="ECO:0007669"/>
    <property type="project" value="InterPro"/>
</dbReference>
<dbReference type="CDD" id="cd13143">
    <property type="entry name" value="MATE_MepA_like"/>
    <property type="match status" value="1"/>
</dbReference>
<dbReference type="KEGG" id="clt:CM240_2592"/>
<dbReference type="GO" id="GO:0046677">
    <property type="term" value="P:response to antibiotic"/>
    <property type="evidence" value="ECO:0007669"/>
    <property type="project" value="UniProtKB-KW"/>
</dbReference>